<dbReference type="WBParaSite" id="TREG1_122910.2">
    <property type="protein sequence ID" value="TREG1_122910.2"/>
    <property type="gene ID" value="TREG1_122910"/>
</dbReference>
<protein>
    <submittedName>
        <fullName evidence="3 4">Uncharacterized protein</fullName>
    </submittedName>
</protein>
<feature type="transmembrane region" description="Helical" evidence="1">
    <location>
        <begin position="603"/>
        <end position="622"/>
    </location>
</feature>
<keyword evidence="2" id="KW-1185">Reference proteome</keyword>
<sequence length="651" mass="73465">MPGSKKEQSVLDANRKVSHGDLSVNCNDVSDVKRGMVDGTVSPFRDNRNIKLPKFEPRCFDGNPADYLQFVKEFEIMLSSFLLSDELKLMYLMRYCTGDASRAIQCCKLMPPNEGYAEAMSILRQRFGRPSMIVRNVYEAVKGNGSQLQDDSKALTEFLYNLMTYKNTLISMNCVSDLNSSSVLEVIARRLPTRLQRKWVKISSRMEDEGIEPRFDDILKLVKDSVNQSMSKFASLLHLTPRIEQSEIKMQSLMTSRPQRGGYQEGSMMYSNAYRPNECNMFRSTSSSDELQDARQTRLCFTRLQEVHTEVNCEPVSKFSDKLNVNSRSDSELCDDNGAVRKSVVATGKPLLNRVSHNRVAASECSSDSKSLQSITSQSEDIKPLMICEEEPKLSTSVIKEFENDELDGKVNIRDNDHDTSQLSLVDHDEREGMPTTAKLNKGSVELEREVEINAEAVAEGMYTCETVSVIDQHVAHLSSDAGAKPELIVNDGSGGGLAGRQISESRTTTASDPLLTSSTDINQSSLVLSSTMKQMPINSSILCNDFDSIGAFERTKYIGQFREDKPSVDERVIVKLTWMNKGISSFNLLFECCYLWCKLLCFYAWLTRYVVCLFVIYILRYNDMSVLPFRFDDIADRRKSANELCNDFPT</sequence>
<dbReference type="AlphaFoldDB" id="A0AA85J196"/>
<organism evidence="2 3">
    <name type="scientific">Trichobilharzia regenti</name>
    <name type="common">Nasal bird schistosome</name>
    <dbReference type="NCBI Taxonomy" id="157069"/>
    <lineage>
        <taxon>Eukaryota</taxon>
        <taxon>Metazoa</taxon>
        <taxon>Spiralia</taxon>
        <taxon>Lophotrochozoa</taxon>
        <taxon>Platyhelminthes</taxon>
        <taxon>Trematoda</taxon>
        <taxon>Digenea</taxon>
        <taxon>Strigeidida</taxon>
        <taxon>Schistosomatoidea</taxon>
        <taxon>Schistosomatidae</taxon>
        <taxon>Trichobilharzia</taxon>
    </lineage>
</organism>
<keyword evidence="1" id="KW-1133">Transmembrane helix</keyword>
<evidence type="ECO:0000313" key="2">
    <source>
        <dbReference type="Proteomes" id="UP000050795"/>
    </source>
</evidence>
<proteinExistence type="predicted"/>
<name>A0AA85J196_TRIRE</name>
<accession>A0AA85J196</accession>
<evidence type="ECO:0000256" key="1">
    <source>
        <dbReference type="SAM" id="Phobius"/>
    </source>
</evidence>
<evidence type="ECO:0000313" key="4">
    <source>
        <dbReference type="WBParaSite" id="TREG1_122910.2"/>
    </source>
</evidence>
<dbReference type="WBParaSite" id="TREG1_122940.1">
    <property type="protein sequence ID" value="TREG1_122940.1"/>
    <property type="gene ID" value="TREG1_122940"/>
</dbReference>
<dbReference type="WBParaSite" id="TREG1_122910.1">
    <property type="protein sequence ID" value="TREG1_122910.1"/>
    <property type="gene ID" value="TREG1_122910"/>
</dbReference>
<keyword evidence="1" id="KW-0812">Transmembrane</keyword>
<dbReference type="Proteomes" id="UP000050795">
    <property type="component" value="Unassembled WGS sequence"/>
</dbReference>
<dbReference type="Pfam" id="PF03564">
    <property type="entry name" value="DUF1759"/>
    <property type="match status" value="1"/>
</dbReference>
<evidence type="ECO:0000313" key="3">
    <source>
        <dbReference type="WBParaSite" id="TREG1_122910.1"/>
    </source>
</evidence>
<dbReference type="InterPro" id="IPR005312">
    <property type="entry name" value="DUF1759"/>
</dbReference>
<keyword evidence="1" id="KW-0472">Membrane</keyword>
<reference evidence="3 4" key="2">
    <citation type="submission" date="2023-11" db="UniProtKB">
        <authorList>
            <consortium name="WormBaseParasite"/>
        </authorList>
    </citation>
    <scope>IDENTIFICATION</scope>
</reference>
<dbReference type="PANTHER" id="PTHR47331">
    <property type="entry name" value="PHD-TYPE DOMAIN-CONTAINING PROTEIN"/>
    <property type="match status" value="1"/>
</dbReference>
<reference evidence="2" key="1">
    <citation type="submission" date="2022-06" db="EMBL/GenBank/DDBJ databases">
        <authorList>
            <person name="Berger JAMES D."/>
            <person name="Berger JAMES D."/>
        </authorList>
    </citation>
    <scope>NUCLEOTIDE SEQUENCE [LARGE SCALE GENOMIC DNA]</scope>
</reference>